<organism evidence="1 2">
    <name type="scientific">Salinibacter ruber</name>
    <dbReference type="NCBI Taxonomy" id="146919"/>
    <lineage>
        <taxon>Bacteria</taxon>
        <taxon>Pseudomonadati</taxon>
        <taxon>Rhodothermota</taxon>
        <taxon>Rhodothermia</taxon>
        <taxon>Rhodothermales</taxon>
        <taxon>Salinibacteraceae</taxon>
        <taxon>Salinibacter</taxon>
    </lineage>
</organism>
<dbReference type="EMBL" id="JANUAU010000013">
    <property type="protein sequence ID" value="MCS3679173.1"/>
    <property type="molecule type" value="Genomic_DNA"/>
</dbReference>
<evidence type="ECO:0000313" key="2">
    <source>
        <dbReference type="Proteomes" id="UP001155027"/>
    </source>
</evidence>
<sequence>MYRRITSVATSSTTVRAKYPFSQNSPPCISLFASGNSSNTTLAEFAFSVPTTFDIDNRGGNDTNR</sequence>
<comment type="caution">
    <text evidence="1">The sequence shown here is derived from an EMBL/GenBank/DDBJ whole genome shotgun (WGS) entry which is preliminary data.</text>
</comment>
<name>A0A9X2Q0W8_9BACT</name>
<dbReference type="AlphaFoldDB" id="A0A9X2Q0W8"/>
<gene>
    <name evidence="1" type="ORF">GGP71_003122</name>
</gene>
<protein>
    <submittedName>
        <fullName evidence="1">Uncharacterized protein</fullName>
    </submittedName>
</protein>
<dbReference type="Proteomes" id="UP001155027">
    <property type="component" value="Unassembled WGS sequence"/>
</dbReference>
<proteinExistence type="predicted"/>
<reference evidence="1" key="1">
    <citation type="submission" date="2022-08" db="EMBL/GenBank/DDBJ databases">
        <title>Genomic Encyclopedia of Type Strains, Phase V (KMG-V): Genome sequencing to study the core and pangenomes of soil and plant-associated prokaryotes.</title>
        <authorList>
            <person name="Whitman W."/>
        </authorList>
    </citation>
    <scope>NUCLEOTIDE SEQUENCE</scope>
    <source>
        <strain evidence="1">0</strain>
    </source>
</reference>
<accession>A0A9X2Q0W8</accession>
<evidence type="ECO:0000313" key="1">
    <source>
        <dbReference type="EMBL" id="MCS3679173.1"/>
    </source>
</evidence>